<keyword evidence="1" id="KW-0812">Transmembrane</keyword>
<dbReference type="GO" id="GO:0016020">
    <property type="term" value="C:membrane"/>
    <property type="evidence" value="ECO:0007669"/>
    <property type="project" value="TreeGrafter"/>
</dbReference>
<dbReference type="Proteomes" id="UP000609531">
    <property type="component" value="Unassembled WGS sequence"/>
</dbReference>
<dbReference type="GO" id="GO:0016787">
    <property type="term" value="F:hydrolase activity"/>
    <property type="evidence" value="ECO:0007669"/>
    <property type="project" value="UniProtKB-KW"/>
</dbReference>
<keyword evidence="1" id="KW-1133">Transmembrane helix</keyword>
<feature type="transmembrane region" description="Helical" evidence="1">
    <location>
        <begin position="20"/>
        <end position="43"/>
    </location>
</feature>
<keyword evidence="3" id="KW-0378">Hydrolase</keyword>
<accession>A0A934MG43</accession>
<dbReference type="SUPFAM" id="SSF53474">
    <property type="entry name" value="alpha/beta-Hydrolases"/>
    <property type="match status" value="1"/>
</dbReference>
<feature type="domain" description="AB hydrolase-1" evidence="2">
    <location>
        <begin position="20"/>
        <end position="246"/>
    </location>
</feature>
<comment type="caution">
    <text evidence="3">The sequence shown here is derived from an EMBL/GenBank/DDBJ whole genome shotgun (WGS) entry which is preliminary data.</text>
</comment>
<evidence type="ECO:0000313" key="4">
    <source>
        <dbReference type="Proteomes" id="UP000609531"/>
    </source>
</evidence>
<dbReference type="PANTHER" id="PTHR43798:SF33">
    <property type="entry name" value="HYDROLASE, PUTATIVE (AFU_ORTHOLOGUE AFUA_2G14860)-RELATED"/>
    <property type="match status" value="1"/>
</dbReference>
<gene>
    <name evidence="3" type="ORF">JCR33_10695</name>
</gene>
<dbReference type="Pfam" id="PF12697">
    <property type="entry name" value="Abhydrolase_6"/>
    <property type="match status" value="1"/>
</dbReference>
<protein>
    <submittedName>
        <fullName evidence="3">Alpha/beta fold hydrolase</fullName>
    </submittedName>
</protein>
<dbReference type="EMBL" id="JAEKJA010000007">
    <property type="protein sequence ID" value="MBJ3776158.1"/>
    <property type="molecule type" value="Genomic_DNA"/>
</dbReference>
<proteinExistence type="predicted"/>
<dbReference type="InterPro" id="IPR029058">
    <property type="entry name" value="AB_hydrolase_fold"/>
</dbReference>
<organism evidence="3 4">
    <name type="scientific">Acuticoccus mangrovi</name>
    <dbReference type="NCBI Taxonomy" id="2796142"/>
    <lineage>
        <taxon>Bacteria</taxon>
        <taxon>Pseudomonadati</taxon>
        <taxon>Pseudomonadota</taxon>
        <taxon>Alphaproteobacteria</taxon>
        <taxon>Hyphomicrobiales</taxon>
        <taxon>Amorphaceae</taxon>
        <taxon>Acuticoccus</taxon>
    </lineage>
</organism>
<dbReference type="InterPro" id="IPR050266">
    <property type="entry name" value="AB_hydrolase_sf"/>
</dbReference>
<sequence length="259" mass="26815">MSTPHLPLPHRARGRKSPPIVLAHGFGGDMLAFAGLMGGLSALRRTIAFDLPGHGKAVDYPGRADATGAAEALIASLDAMGIARAAFIGHSMGGAVASIVGLKRPDLVERLILVSPGGFGREMNVPLLTRYAAMQTTEEIAAVLDAFFGPASTIPDALPRLVAEQRADPALRASFATILGHIARGDGQGVLPLSSLAAAPFPVTLVWGEADEVVPVHQALAAPAVFARHLLPGVGHMPHIEAPETLMRIVALTLAGRAD</sequence>
<evidence type="ECO:0000259" key="2">
    <source>
        <dbReference type="Pfam" id="PF12697"/>
    </source>
</evidence>
<keyword evidence="4" id="KW-1185">Reference proteome</keyword>
<evidence type="ECO:0000256" key="1">
    <source>
        <dbReference type="SAM" id="Phobius"/>
    </source>
</evidence>
<dbReference type="PANTHER" id="PTHR43798">
    <property type="entry name" value="MONOACYLGLYCEROL LIPASE"/>
    <property type="match status" value="1"/>
</dbReference>
<dbReference type="RefSeq" id="WP_198882036.1">
    <property type="nucleotide sequence ID" value="NZ_JAEKJA010000007.1"/>
</dbReference>
<reference evidence="3" key="1">
    <citation type="submission" date="2020-12" db="EMBL/GenBank/DDBJ databases">
        <title>Bacterial taxonomy.</title>
        <authorList>
            <person name="Pan X."/>
        </authorList>
    </citation>
    <scope>NUCLEOTIDE SEQUENCE</scope>
    <source>
        <strain evidence="3">B2012</strain>
    </source>
</reference>
<dbReference type="InterPro" id="IPR000073">
    <property type="entry name" value="AB_hydrolase_1"/>
</dbReference>
<name>A0A934MG43_9HYPH</name>
<evidence type="ECO:0000313" key="3">
    <source>
        <dbReference type="EMBL" id="MBJ3776158.1"/>
    </source>
</evidence>
<keyword evidence="1" id="KW-0472">Membrane</keyword>
<dbReference type="PRINTS" id="PR00111">
    <property type="entry name" value="ABHYDROLASE"/>
</dbReference>
<dbReference type="AlphaFoldDB" id="A0A934MG43"/>
<dbReference type="Gene3D" id="3.40.50.1820">
    <property type="entry name" value="alpha/beta hydrolase"/>
    <property type="match status" value="1"/>
</dbReference>